<organism evidence="1 2">
    <name type="scientific">Desulfosarcina alkanivorans</name>
    <dbReference type="NCBI Taxonomy" id="571177"/>
    <lineage>
        <taxon>Bacteria</taxon>
        <taxon>Pseudomonadati</taxon>
        <taxon>Thermodesulfobacteriota</taxon>
        <taxon>Desulfobacteria</taxon>
        <taxon>Desulfobacterales</taxon>
        <taxon>Desulfosarcinaceae</taxon>
        <taxon>Desulfosarcina</taxon>
    </lineage>
</organism>
<proteinExistence type="predicted"/>
<keyword evidence="2" id="KW-1185">Reference proteome</keyword>
<dbReference type="Proteomes" id="UP000427906">
    <property type="component" value="Chromosome"/>
</dbReference>
<dbReference type="KEGG" id="dalk:DSCA_11160"/>
<protein>
    <submittedName>
        <fullName evidence="1">Uncharacterized protein</fullName>
    </submittedName>
</protein>
<dbReference type="AlphaFoldDB" id="A0A5K7YDV4"/>
<dbReference type="EMBL" id="AP021874">
    <property type="protein sequence ID" value="BBO67186.1"/>
    <property type="molecule type" value="Genomic_DNA"/>
</dbReference>
<accession>A0A5K7YDV4</accession>
<sequence>MDFFGVGRFMAKKKLPEVAKNLGLKEKPGSSPRSFNEYSGKFKGHFVKVLPESASVTVFMRHIPNLKLSNIYKTANFDTGDARFDRFFTERTAPPDVGEKIAASAELIEFADLLRRKWKRRCEFIEARFDNVACSMNYGNGHYIPADILEPILSDLVRFADLLNQAANASVKKNNRQP</sequence>
<gene>
    <name evidence="1" type="ORF">DSCA_11160</name>
</gene>
<evidence type="ECO:0000313" key="2">
    <source>
        <dbReference type="Proteomes" id="UP000427906"/>
    </source>
</evidence>
<evidence type="ECO:0000313" key="1">
    <source>
        <dbReference type="EMBL" id="BBO67186.1"/>
    </source>
</evidence>
<reference evidence="1 2" key="1">
    <citation type="submission" date="2019-11" db="EMBL/GenBank/DDBJ databases">
        <title>Comparative genomics of hydrocarbon-degrading Desulfosarcina strains.</title>
        <authorList>
            <person name="Watanabe M."/>
            <person name="Kojima H."/>
            <person name="Fukui M."/>
        </authorList>
    </citation>
    <scope>NUCLEOTIDE SEQUENCE [LARGE SCALE GENOMIC DNA]</scope>
    <source>
        <strain evidence="1 2">PL12</strain>
    </source>
</reference>
<name>A0A5K7YDV4_9BACT</name>
<dbReference type="RefSeq" id="WP_155315472.1">
    <property type="nucleotide sequence ID" value="NZ_AP021874.1"/>
</dbReference>